<evidence type="ECO:0000313" key="2">
    <source>
        <dbReference type="Proteomes" id="UP001596547"/>
    </source>
</evidence>
<organism evidence="1 2">
    <name type="scientific">Halomarina halobia</name>
    <dbReference type="NCBI Taxonomy" id="3033386"/>
    <lineage>
        <taxon>Archaea</taxon>
        <taxon>Methanobacteriati</taxon>
        <taxon>Methanobacteriota</taxon>
        <taxon>Stenosarchaea group</taxon>
        <taxon>Halobacteria</taxon>
        <taxon>Halobacteriales</taxon>
        <taxon>Natronomonadaceae</taxon>
        <taxon>Halomarina</taxon>
    </lineage>
</organism>
<dbReference type="AlphaFoldDB" id="A0ABD6A9U3"/>
<sequence length="218" mass="23445">MTMSRRRFVAGAAGIGTGVALAGCLGVLTGDEALRFEAQAAVVPPSVRDSEGYEEHETTKPEVTREFSAAGQTREVTVQNVVAQYDRGVDIPVAGRARAAVFTVLSTPQVKILGKTFNPVKDMSTDEIVDMVQQRYERVQNVRRADSRTVSILGTETEAVRYTADATLAAGASVEVYLTVTEVVADADDFVLCFAAYPRSLDERETVTALANGVRHGD</sequence>
<dbReference type="GeneID" id="79316387"/>
<proteinExistence type="predicted"/>
<dbReference type="RefSeq" id="WP_276303781.1">
    <property type="nucleotide sequence ID" value="NZ_CP119992.1"/>
</dbReference>
<gene>
    <name evidence="1" type="ORF">ACFQPE_09150</name>
</gene>
<accession>A0ABD6A9U3</accession>
<evidence type="ECO:0000313" key="1">
    <source>
        <dbReference type="EMBL" id="MFC7316961.1"/>
    </source>
</evidence>
<name>A0ABD6A9U3_9EURY</name>
<comment type="caution">
    <text evidence="1">The sequence shown here is derived from an EMBL/GenBank/DDBJ whole genome shotgun (WGS) entry which is preliminary data.</text>
</comment>
<dbReference type="PROSITE" id="PS51257">
    <property type="entry name" value="PROKAR_LIPOPROTEIN"/>
    <property type="match status" value="1"/>
</dbReference>
<dbReference type="EMBL" id="JBHTBF010000002">
    <property type="protein sequence ID" value="MFC7316961.1"/>
    <property type="molecule type" value="Genomic_DNA"/>
</dbReference>
<dbReference type="Pfam" id="PF20127">
    <property type="entry name" value="DUF6517"/>
    <property type="match status" value="1"/>
</dbReference>
<protein>
    <submittedName>
        <fullName evidence="1">DUF6517 family protein</fullName>
    </submittedName>
</protein>
<dbReference type="PROSITE" id="PS51318">
    <property type="entry name" value="TAT"/>
    <property type="match status" value="1"/>
</dbReference>
<dbReference type="InterPro" id="IPR006311">
    <property type="entry name" value="TAT_signal"/>
</dbReference>
<reference evidence="1 2" key="1">
    <citation type="journal article" date="2019" name="Int. J. Syst. Evol. Microbiol.">
        <title>The Global Catalogue of Microorganisms (GCM) 10K type strain sequencing project: providing services to taxonomists for standard genome sequencing and annotation.</title>
        <authorList>
            <consortium name="The Broad Institute Genomics Platform"/>
            <consortium name="The Broad Institute Genome Sequencing Center for Infectious Disease"/>
            <person name="Wu L."/>
            <person name="Ma J."/>
        </authorList>
    </citation>
    <scope>NUCLEOTIDE SEQUENCE [LARGE SCALE GENOMIC DNA]</scope>
    <source>
        <strain evidence="1 2">PSR21</strain>
    </source>
</reference>
<dbReference type="Proteomes" id="UP001596547">
    <property type="component" value="Unassembled WGS sequence"/>
</dbReference>
<keyword evidence="2" id="KW-1185">Reference proteome</keyword>
<dbReference type="InterPro" id="IPR045396">
    <property type="entry name" value="DUF6517"/>
</dbReference>